<dbReference type="InterPro" id="IPR043128">
    <property type="entry name" value="Rev_trsase/Diguanyl_cyclase"/>
</dbReference>
<dbReference type="AlphaFoldDB" id="A0A2S9XHC0"/>
<sequence length="311" mass="35281">MTSVPPDDSATAIREPTVVTTLRSLEDMVRRPACLVVIHGDNIGHKYDLDVKVLRIGRGRDNDICVNHRSVSRNHVEVHVDERGAQLRDLRSTNGTFVNDQPVGNVYLRDGDRIKVGRTVLKFISGGNVEAAYHEQLFTMTRYDALTGVHNRRSFDEKVETEVARADRYTRPLALLLFDIDHFKRCNDTFGHRAGDHVLREVAQLVQRRARKHDFVARYGGEEFVVMLNEFELPGPQVFAELIRGMIEHHEFEFEGKQIPITISIGLVIWGSQYERASQLIEAADQCLYRAKAEGRNRVIVAPDPAQDPGC</sequence>
<dbReference type="GO" id="GO:0043709">
    <property type="term" value="P:cell adhesion involved in single-species biofilm formation"/>
    <property type="evidence" value="ECO:0007669"/>
    <property type="project" value="TreeGrafter"/>
</dbReference>
<dbReference type="CDD" id="cd00060">
    <property type="entry name" value="FHA"/>
    <property type="match status" value="1"/>
</dbReference>
<dbReference type="NCBIfam" id="TIGR00254">
    <property type="entry name" value="GGDEF"/>
    <property type="match status" value="1"/>
</dbReference>
<reference evidence="5 6" key="1">
    <citation type="submission" date="2018-03" db="EMBL/GenBank/DDBJ databases">
        <title>Draft Genome Sequences of the Obligatory Marine Myxobacteria Enhygromyxa salina SWB005.</title>
        <authorList>
            <person name="Poehlein A."/>
            <person name="Moghaddam J.A."/>
            <person name="Harms H."/>
            <person name="Alanjari M."/>
            <person name="Koenig G.M."/>
            <person name="Daniel R."/>
            <person name="Schaeberle T.F."/>
        </authorList>
    </citation>
    <scope>NUCLEOTIDE SEQUENCE [LARGE SCALE GENOMIC DNA]</scope>
    <source>
        <strain evidence="5 6">SWB005</strain>
    </source>
</reference>
<protein>
    <recommendedName>
        <fullName evidence="1">diguanylate cyclase</fullName>
        <ecNumber evidence="1">2.7.7.65</ecNumber>
    </recommendedName>
</protein>
<dbReference type="InterPro" id="IPR050469">
    <property type="entry name" value="Diguanylate_Cyclase"/>
</dbReference>
<dbReference type="EC" id="2.7.7.65" evidence="1"/>
<dbReference type="InterPro" id="IPR008984">
    <property type="entry name" value="SMAD_FHA_dom_sf"/>
</dbReference>
<dbReference type="Pfam" id="PF00498">
    <property type="entry name" value="FHA"/>
    <property type="match status" value="1"/>
</dbReference>
<evidence type="ECO:0000259" key="3">
    <source>
        <dbReference type="PROSITE" id="PS50006"/>
    </source>
</evidence>
<comment type="caution">
    <text evidence="5">The sequence shown here is derived from an EMBL/GenBank/DDBJ whole genome shotgun (WGS) entry which is preliminary data.</text>
</comment>
<dbReference type="PANTHER" id="PTHR45138:SF9">
    <property type="entry name" value="DIGUANYLATE CYCLASE DGCM-RELATED"/>
    <property type="match status" value="1"/>
</dbReference>
<gene>
    <name evidence="5" type="primary">pleD_4</name>
    <name evidence="5" type="ORF">ENSA5_50770</name>
</gene>
<feature type="domain" description="GGDEF" evidence="4">
    <location>
        <begin position="171"/>
        <end position="304"/>
    </location>
</feature>
<evidence type="ECO:0000313" key="5">
    <source>
        <dbReference type="EMBL" id="PRP92130.1"/>
    </source>
</evidence>
<dbReference type="PANTHER" id="PTHR45138">
    <property type="entry name" value="REGULATORY COMPONENTS OF SENSORY TRANSDUCTION SYSTEM"/>
    <property type="match status" value="1"/>
</dbReference>
<organism evidence="5 6">
    <name type="scientific">Enhygromyxa salina</name>
    <dbReference type="NCBI Taxonomy" id="215803"/>
    <lineage>
        <taxon>Bacteria</taxon>
        <taxon>Pseudomonadati</taxon>
        <taxon>Myxococcota</taxon>
        <taxon>Polyangia</taxon>
        <taxon>Nannocystales</taxon>
        <taxon>Nannocystaceae</taxon>
        <taxon>Enhygromyxa</taxon>
    </lineage>
</organism>
<evidence type="ECO:0000256" key="2">
    <source>
        <dbReference type="ARBA" id="ARBA00034247"/>
    </source>
</evidence>
<feature type="domain" description="FHA" evidence="3">
    <location>
        <begin position="54"/>
        <end position="103"/>
    </location>
</feature>
<dbReference type="Pfam" id="PF00990">
    <property type="entry name" value="GGDEF"/>
    <property type="match status" value="1"/>
</dbReference>
<evidence type="ECO:0000256" key="1">
    <source>
        <dbReference type="ARBA" id="ARBA00012528"/>
    </source>
</evidence>
<comment type="catalytic activity">
    <reaction evidence="2">
        <text>2 GTP = 3',3'-c-di-GMP + 2 diphosphate</text>
        <dbReference type="Rhea" id="RHEA:24898"/>
        <dbReference type="ChEBI" id="CHEBI:33019"/>
        <dbReference type="ChEBI" id="CHEBI:37565"/>
        <dbReference type="ChEBI" id="CHEBI:58805"/>
        <dbReference type="EC" id="2.7.7.65"/>
    </reaction>
</comment>
<proteinExistence type="predicted"/>
<dbReference type="EMBL" id="PVNK01000221">
    <property type="protein sequence ID" value="PRP92130.1"/>
    <property type="molecule type" value="Genomic_DNA"/>
</dbReference>
<accession>A0A2S9XHC0</accession>
<dbReference type="SUPFAM" id="SSF49879">
    <property type="entry name" value="SMAD/FHA domain"/>
    <property type="match status" value="1"/>
</dbReference>
<dbReference type="GO" id="GO:0052621">
    <property type="term" value="F:diguanylate cyclase activity"/>
    <property type="evidence" value="ECO:0007669"/>
    <property type="project" value="UniProtKB-EC"/>
</dbReference>
<dbReference type="InterPro" id="IPR000160">
    <property type="entry name" value="GGDEF_dom"/>
</dbReference>
<dbReference type="FunFam" id="3.30.70.270:FF:000001">
    <property type="entry name" value="Diguanylate cyclase domain protein"/>
    <property type="match status" value="1"/>
</dbReference>
<dbReference type="Gene3D" id="3.30.70.270">
    <property type="match status" value="1"/>
</dbReference>
<dbReference type="InterPro" id="IPR000253">
    <property type="entry name" value="FHA_dom"/>
</dbReference>
<dbReference type="InterPro" id="IPR029787">
    <property type="entry name" value="Nucleotide_cyclase"/>
</dbReference>
<dbReference type="GO" id="GO:1902201">
    <property type="term" value="P:negative regulation of bacterial-type flagellum-dependent cell motility"/>
    <property type="evidence" value="ECO:0007669"/>
    <property type="project" value="TreeGrafter"/>
</dbReference>
<dbReference type="RefSeq" id="WP_258183019.1">
    <property type="nucleotide sequence ID" value="NZ_PVNK01000221.1"/>
</dbReference>
<dbReference type="GO" id="GO:0005886">
    <property type="term" value="C:plasma membrane"/>
    <property type="evidence" value="ECO:0007669"/>
    <property type="project" value="TreeGrafter"/>
</dbReference>
<dbReference type="SUPFAM" id="SSF55073">
    <property type="entry name" value="Nucleotide cyclase"/>
    <property type="match status" value="1"/>
</dbReference>
<dbReference type="SMART" id="SM00267">
    <property type="entry name" value="GGDEF"/>
    <property type="match status" value="1"/>
</dbReference>
<evidence type="ECO:0000259" key="4">
    <source>
        <dbReference type="PROSITE" id="PS50887"/>
    </source>
</evidence>
<dbReference type="Proteomes" id="UP000237968">
    <property type="component" value="Unassembled WGS sequence"/>
</dbReference>
<dbReference type="PROSITE" id="PS50887">
    <property type="entry name" value="GGDEF"/>
    <property type="match status" value="1"/>
</dbReference>
<dbReference type="Gene3D" id="2.60.200.20">
    <property type="match status" value="1"/>
</dbReference>
<keyword evidence="6" id="KW-1185">Reference proteome</keyword>
<dbReference type="CDD" id="cd01949">
    <property type="entry name" value="GGDEF"/>
    <property type="match status" value="1"/>
</dbReference>
<dbReference type="PROSITE" id="PS50006">
    <property type="entry name" value="FHA_DOMAIN"/>
    <property type="match status" value="1"/>
</dbReference>
<dbReference type="SMART" id="SM00240">
    <property type="entry name" value="FHA"/>
    <property type="match status" value="1"/>
</dbReference>
<name>A0A2S9XHC0_9BACT</name>
<evidence type="ECO:0000313" key="6">
    <source>
        <dbReference type="Proteomes" id="UP000237968"/>
    </source>
</evidence>